<feature type="compositionally biased region" description="Low complexity" evidence="1">
    <location>
        <begin position="317"/>
        <end position="332"/>
    </location>
</feature>
<name>A0A6G9Y7B8_9NOCA</name>
<feature type="compositionally biased region" description="Gly residues" evidence="1">
    <location>
        <begin position="392"/>
        <end position="401"/>
    </location>
</feature>
<feature type="compositionally biased region" description="Basic and acidic residues" evidence="1">
    <location>
        <begin position="333"/>
        <end position="365"/>
    </location>
</feature>
<feature type="compositionally biased region" description="Polar residues" evidence="1">
    <location>
        <begin position="124"/>
        <end position="136"/>
    </location>
</feature>
<keyword evidence="3" id="KW-1185">Reference proteome</keyword>
<proteinExistence type="predicted"/>
<protein>
    <submittedName>
        <fullName evidence="2">Uncharacterized protein</fullName>
    </submittedName>
</protein>
<gene>
    <name evidence="2" type="ORF">F5544_05270</name>
</gene>
<feature type="compositionally biased region" description="Gly residues" evidence="1">
    <location>
        <begin position="367"/>
        <end position="377"/>
    </location>
</feature>
<dbReference type="EMBL" id="CP046172">
    <property type="protein sequence ID" value="QIS08966.1"/>
    <property type="molecule type" value="Genomic_DNA"/>
</dbReference>
<dbReference type="AlphaFoldDB" id="A0A6G9Y7B8"/>
<feature type="compositionally biased region" description="Basic and acidic residues" evidence="1">
    <location>
        <begin position="378"/>
        <end position="391"/>
    </location>
</feature>
<reference evidence="2 3" key="1">
    <citation type="journal article" date="2019" name="ACS Chem. Biol.">
        <title>Identification and Mobilization of a Cryptic Antibiotic Biosynthesis Gene Locus from a Human-Pathogenic Nocardia Isolate.</title>
        <authorList>
            <person name="Herisse M."/>
            <person name="Ishida K."/>
            <person name="Porter J.L."/>
            <person name="Howden B."/>
            <person name="Hertweck C."/>
            <person name="Stinear T.P."/>
            <person name="Pidot S.J."/>
        </authorList>
    </citation>
    <scope>NUCLEOTIDE SEQUENCE [LARGE SCALE GENOMIC DNA]</scope>
    <source>
        <strain evidence="2 3">AUSMDU00012717</strain>
    </source>
</reference>
<feature type="region of interest" description="Disordered" evidence="1">
    <location>
        <begin position="123"/>
        <end position="145"/>
    </location>
</feature>
<dbReference type="KEGG" id="nah:F5544_05270"/>
<evidence type="ECO:0000256" key="1">
    <source>
        <dbReference type="SAM" id="MobiDB-lite"/>
    </source>
</evidence>
<dbReference type="Proteomes" id="UP000503540">
    <property type="component" value="Chromosome"/>
</dbReference>
<sequence>MGSETPSWSTWKNGSLKLDASIAVDCANACKELIQTFDTLSRYLKSAEKLKGHDLGGLDSSERLATRFNDKMQSLLDTVDQHIKLVTDMGDTFINAGKRYADTDSGSAEWFKQLSDFSLKPDSSKNTTLYPSSGTPANPGDVKVPDNLVPKNQVGMDKVDLGVENYQSMLWDQLIKMRDSINVNPLRTVAFVWKCIDDTAVPSATKIRDLMDRTKKEDTWRGVGADAARGAVTRYFGELQDLAKQSMMVSRNASYTADYLAALYYALAPMPTQEVEGDLAKYQGYFNSIYVTGIHNTEKLFPKLPQPSGIPGPNAQGSNDDNPGKNNKGNGSDTDKGGKSGGNGKDDTDDGGKNDAKGGGDDKKHGGGGGGSEGGGSDAEKKGKGTGHDGKNGAGGPGPGSGIHPPEKSKPGAPKTDPAKSDPAKSDPAITDPAKGDPNAPGPIGTQPRIAASDPSSGMNMLTPLISAVTQGIQAVGQTVQGVIQAESARIAAGLPGDHQLDGKPDTDEIRKAGGPGGPGKAGAPNIPPPPRPVGPEASKLFPRAALPSIDGKLLTPPGNWGPGLPGGIPGVPVTGSAANHSTTHQDDTKLKIPGEEFLEDFGIEPSAVRPVLDA</sequence>
<evidence type="ECO:0000313" key="3">
    <source>
        <dbReference type="Proteomes" id="UP000503540"/>
    </source>
</evidence>
<feature type="region of interest" description="Disordered" evidence="1">
    <location>
        <begin position="301"/>
        <end position="461"/>
    </location>
</feature>
<dbReference type="RefSeq" id="WP_167472132.1">
    <property type="nucleotide sequence ID" value="NZ_CP046172.1"/>
</dbReference>
<organism evidence="2 3">
    <name type="scientific">Nocardia arthritidis</name>
    <dbReference type="NCBI Taxonomy" id="228602"/>
    <lineage>
        <taxon>Bacteria</taxon>
        <taxon>Bacillati</taxon>
        <taxon>Actinomycetota</taxon>
        <taxon>Actinomycetes</taxon>
        <taxon>Mycobacteriales</taxon>
        <taxon>Nocardiaceae</taxon>
        <taxon>Nocardia</taxon>
    </lineage>
</organism>
<feature type="region of interest" description="Disordered" evidence="1">
    <location>
        <begin position="494"/>
        <end position="590"/>
    </location>
</feature>
<evidence type="ECO:0000313" key="2">
    <source>
        <dbReference type="EMBL" id="QIS08966.1"/>
    </source>
</evidence>
<dbReference type="InterPro" id="IPR038332">
    <property type="entry name" value="PPE_sf"/>
</dbReference>
<accession>A0A6G9Y7B8</accession>
<dbReference type="Gene3D" id="1.20.1260.20">
    <property type="entry name" value="PPE superfamily"/>
    <property type="match status" value="1"/>
</dbReference>
<feature type="compositionally biased region" description="Gly residues" evidence="1">
    <location>
        <begin position="561"/>
        <end position="570"/>
    </location>
</feature>
<feature type="compositionally biased region" description="Basic and acidic residues" evidence="1">
    <location>
        <begin position="499"/>
        <end position="512"/>
    </location>
</feature>